<name>A0ABY7SVV5_9RHOB</name>
<evidence type="ECO:0008006" key="4">
    <source>
        <dbReference type="Google" id="ProtNLM"/>
    </source>
</evidence>
<dbReference type="RefSeq" id="WP_272858133.1">
    <property type="nucleotide sequence ID" value="NZ_CP067134.1"/>
</dbReference>
<sequence>MKPLLLSLLLLIVPALPAAAQDWALGGFDAVAYARAGHPVPGRSDIVTMWKGKLWHFASEDNRARFEADPRAYAPGFNGLCPVSLSEGRREKGDPRHFIILDRKLYLLRSESAERQMRAAPKDVLSQAKRIWGKIR</sequence>
<dbReference type="EMBL" id="CP067134">
    <property type="protein sequence ID" value="WCR10072.1"/>
    <property type="molecule type" value="Genomic_DNA"/>
</dbReference>
<protein>
    <recommendedName>
        <fullName evidence="4">YHS domain-containing protein</fullName>
    </recommendedName>
</protein>
<proteinExistence type="predicted"/>
<gene>
    <name evidence="2" type="ORF">JHW45_13490</name>
</gene>
<dbReference type="NCBIfam" id="NF041384">
    <property type="entry name" value="YHS_seleno_dom"/>
    <property type="match status" value="1"/>
</dbReference>
<evidence type="ECO:0000313" key="2">
    <source>
        <dbReference type="EMBL" id="WCR10072.1"/>
    </source>
</evidence>
<evidence type="ECO:0000256" key="1">
    <source>
        <dbReference type="SAM" id="SignalP"/>
    </source>
</evidence>
<accession>A0ABY7SVV5</accession>
<dbReference type="Proteomes" id="UP001218412">
    <property type="component" value="Chromosome"/>
</dbReference>
<organism evidence="2 3">
    <name type="scientific">Paracoccus stylophorae</name>
    <dbReference type="NCBI Taxonomy" id="659350"/>
    <lineage>
        <taxon>Bacteria</taxon>
        <taxon>Pseudomonadati</taxon>
        <taxon>Pseudomonadota</taxon>
        <taxon>Alphaproteobacteria</taxon>
        <taxon>Rhodobacterales</taxon>
        <taxon>Paracoccaceae</taxon>
        <taxon>Paracoccus</taxon>
    </lineage>
</organism>
<reference evidence="2 3" key="1">
    <citation type="submission" date="2021-01" db="EMBL/GenBank/DDBJ databases">
        <title>Biogeographic distribution of Paracoccus.</title>
        <authorList>
            <person name="Hollensteiner J."/>
            <person name="Leineberger J."/>
            <person name="Brinkhoff T."/>
            <person name="Daniel R."/>
        </authorList>
    </citation>
    <scope>NUCLEOTIDE SEQUENCE [LARGE SCALE GENOMIC DNA]</scope>
    <source>
        <strain evidence="2 3">LMG25392</strain>
    </source>
</reference>
<keyword evidence="1" id="KW-0732">Signal</keyword>
<evidence type="ECO:0000313" key="3">
    <source>
        <dbReference type="Proteomes" id="UP001218412"/>
    </source>
</evidence>
<keyword evidence="3" id="KW-1185">Reference proteome</keyword>
<feature type="signal peptide" evidence="1">
    <location>
        <begin position="1"/>
        <end position="20"/>
    </location>
</feature>
<feature type="chain" id="PRO_5047194880" description="YHS domain-containing protein" evidence="1">
    <location>
        <begin position="21"/>
        <end position="136"/>
    </location>
</feature>